<accession>A0A8T9CJA6</accession>
<reference evidence="2 3" key="1">
    <citation type="submission" date="2018-05" db="EMBL/GenBank/DDBJ databases">
        <title>Genome sequencing and assembly of the regulated plant pathogen Lachnellula willkommii and related sister species for the development of diagnostic species identification markers.</title>
        <authorList>
            <person name="Giroux E."/>
            <person name="Bilodeau G."/>
        </authorList>
    </citation>
    <scope>NUCLEOTIDE SEQUENCE [LARGE SCALE GENOMIC DNA]</scope>
    <source>
        <strain evidence="2 3">CBS 268.59</strain>
    </source>
</reference>
<dbReference type="PANTHER" id="PTHR28096:SF1">
    <property type="entry name" value="PROTEIN FAF1"/>
    <property type="match status" value="1"/>
</dbReference>
<dbReference type="GO" id="GO:0000462">
    <property type="term" value="P:maturation of SSU-rRNA from tricistronic rRNA transcript (SSU-rRNA, 5.8S rRNA, LSU-rRNA)"/>
    <property type="evidence" value="ECO:0007669"/>
    <property type="project" value="TreeGrafter"/>
</dbReference>
<evidence type="ECO:0000313" key="3">
    <source>
        <dbReference type="Proteomes" id="UP000469558"/>
    </source>
</evidence>
<feature type="region of interest" description="Disordered" evidence="1">
    <location>
        <begin position="1"/>
        <end position="93"/>
    </location>
</feature>
<evidence type="ECO:0008006" key="4">
    <source>
        <dbReference type="Google" id="ProtNLM"/>
    </source>
</evidence>
<dbReference type="InterPro" id="IPR027973">
    <property type="entry name" value="FSAF1-like"/>
</dbReference>
<protein>
    <recommendedName>
        <fullName evidence="4">Protein FAF1</fullName>
    </recommendedName>
</protein>
<dbReference type="AlphaFoldDB" id="A0A8T9CJA6"/>
<keyword evidence="3" id="KW-1185">Reference proteome</keyword>
<dbReference type="EMBL" id="QGMK01000146">
    <property type="protein sequence ID" value="TVY83854.1"/>
    <property type="molecule type" value="Genomic_DNA"/>
</dbReference>
<feature type="compositionally biased region" description="Basic residues" evidence="1">
    <location>
        <begin position="1"/>
        <end position="11"/>
    </location>
</feature>
<feature type="compositionally biased region" description="Basic and acidic residues" evidence="1">
    <location>
        <begin position="267"/>
        <end position="278"/>
    </location>
</feature>
<dbReference type="GO" id="GO:0005730">
    <property type="term" value="C:nucleolus"/>
    <property type="evidence" value="ECO:0007669"/>
    <property type="project" value="TreeGrafter"/>
</dbReference>
<feature type="compositionally biased region" description="Basic and acidic residues" evidence="1">
    <location>
        <begin position="212"/>
        <end position="249"/>
    </location>
</feature>
<evidence type="ECO:0000256" key="1">
    <source>
        <dbReference type="SAM" id="MobiDB-lite"/>
    </source>
</evidence>
<gene>
    <name evidence="2" type="ORF">LSUE1_G005169</name>
</gene>
<name>A0A8T9CJA6_9HELO</name>
<feature type="region of interest" description="Disordered" evidence="1">
    <location>
        <begin position="118"/>
        <end position="145"/>
    </location>
</feature>
<sequence>MSTTLGKRKRVATAAAQSKIRRSNSEDSENSEGSGRSGSPEMDAQEIFRRHFEAQFTPLPVVEKQTSQVKDESEDDSHEDSEWGGISEPAEESVEIIEHSDAQSGMAAMSKEELKAFMSSKLPKNTPSFSLVRDKEGASIQDDDTSEAANLKKDLALQRLLAESHLLDSSSNPTLSGKNRHKATDLRMQALGSKTSIFKQEKMPISHRKGIIAKETDKEEKRRREAKENGIILERAKMKSKNGDGKRDSGVGAPVVGRFSGGTLKLSKKDVHDIEGPKRSSSSRGGGRGGGRGRGKRGR</sequence>
<comment type="caution">
    <text evidence="2">The sequence shown here is derived from an EMBL/GenBank/DDBJ whole genome shotgun (WGS) entry which is preliminary data.</text>
</comment>
<dbReference type="Proteomes" id="UP000469558">
    <property type="component" value="Unassembled WGS sequence"/>
</dbReference>
<evidence type="ECO:0000313" key="2">
    <source>
        <dbReference type="EMBL" id="TVY83854.1"/>
    </source>
</evidence>
<dbReference type="InterPro" id="IPR053030">
    <property type="entry name" value="Ribosomal_biogenesis_FAF1-like"/>
</dbReference>
<feature type="region of interest" description="Disordered" evidence="1">
    <location>
        <begin position="164"/>
        <end position="299"/>
    </location>
</feature>
<dbReference type="PANTHER" id="PTHR28096">
    <property type="entry name" value="PROTEIN FAF1"/>
    <property type="match status" value="1"/>
</dbReference>
<feature type="compositionally biased region" description="Polar residues" evidence="1">
    <location>
        <begin position="167"/>
        <end position="177"/>
    </location>
</feature>
<organism evidence="2 3">
    <name type="scientific">Lachnellula suecica</name>
    <dbReference type="NCBI Taxonomy" id="602035"/>
    <lineage>
        <taxon>Eukaryota</taxon>
        <taxon>Fungi</taxon>
        <taxon>Dikarya</taxon>
        <taxon>Ascomycota</taxon>
        <taxon>Pezizomycotina</taxon>
        <taxon>Leotiomycetes</taxon>
        <taxon>Helotiales</taxon>
        <taxon>Lachnaceae</taxon>
        <taxon>Lachnellula</taxon>
    </lineage>
</organism>
<proteinExistence type="predicted"/>
<dbReference type="Pfam" id="PF15375">
    <property type="entry name" value="FSAF1"/>
    <property type="match status" value="1"/>
</dbReference>
<dbReference type="OrthoDB" id="5556956at2759"/>